<dbReference type="PANTHER" id="PTHR30160:SF15">
    <property type="entry name" value="GLYCOSYLTRANSFERASE HI_0523-RELATED"/>
    <property type="match status" value="1"/>
</dbReference>
<organism evidence="3 4">
    <name type="scientific">Simonsiella muelleri ATCC 29453</name>
    <dbReference type="NCBI Taxonomy" id="641147"/>
    <lineage>
        <taxon>Bacteria</taxon>
        <taxon>Pseudomonadati</taxon>
        <taxon>Pseudomonadota</taxon>
        <taxon>Betaproteobacteria</taxon>
        <taxon>Neisseriales</taxon>
        <taxon>Neisseriaceae</taxon>
        <taxon>Simonsiella</taxon>
    </lineage>
</organism>
<dbReference type="PANTHER" id="PTHR30160">
    <property type="entry name" value="TETRAACYLDISACCHARIDE 4'-KINASE-RELATED"/>
    <property type="match status" value="1"/>
</dbReference>
<keyword evidence="2" id="KW-0808">Transferase</keyword>
<keyword evidence="4" id="KW-1185">Reference proteome</keyword>
<dbReference type="HOGENOM" id="CLU_056162_0_0_4"/>
<name>V9HE01_9NEIS</name>
<dbReference type="CDD" id="cd03789">
    <property type="entry name" value="GT9_LPS_heptosyltransferase"/>
    <property type="match status" value="1"/>
</dbReference>
<dbReference type="eggNOG" id="COG0859">
    <property type="taxonomic scope" value="Bacteria"/>
</dbReference>
<dbReference type="Gene3D" id="3.40.50.2000">
    <property type="entry name" value="Glycogen Phosphorylase B"/>
    <property type="match status" value="2"/>
</dbReference>
<dbReference type="InterPro" id="IPR051199">
    <property type="entry name" value="LPS_LOS_Heptosyltrfase"/>
</dbReference>
<comment type="caution">
    <text evidence="3">The sequence shown here is derived from an EMBL/GenBank/DDBJ whole genome shotgun (WGS) entry which is preliminary data.</text>
</comment>
<dbReference type="Proteomes" id="UP000017813">
    <property type="component" value="Unassembled WGS sequence"/>
</dbReference>
<dbReference type="InterPro" id="IPR002201">
    <property type="entry name" value="Glyco_trans_9"/>
</dbReference>
<gene>
    <name evidence="3" type="ORF">HMPREF9021_00288</name>
</gene>
<dbReference type="Pfam" id="PF01075">
    <property type="entry name" value="Glyco_transf_9"/>
    <property type="match status" value="1"/>
</dbReference>
<proteinExistence type="predicted"/>
<dbReference type="RefSeq" id="WP_002641204.1">
    <property type="nucleotide sequence ID" value="NZ_CP019448.1"/>
</dbReference>
<evidence type="ECO:0000313" key="4">
    <source>
        <dbReference type="Proteomes" id="UP000017813"/>
    </source>
</evidence>
<evidence type="ECO:0000256" key="2">
    <source>
        <dbReference type="ARBA" id="ARBA00022679"/>
    </source>
</evidence>
<dbReference type="GO" id="GO:0009244">
    <property type="term" value="P:lipopolysaccharide core region biosynthetic process"/>
    <property type="evidence" value="ECO:0007669"/>
    <property type="project" value="TreeGrafter"/>
</dbReference>
<sequence length="355" mass="40524">MATPLFLKRLKAQSAKWRLRIAKAWLDCAPNSDILPILLPNTVKSVIFLRQDGKIGDYIVSSFAFREIKKANPNIRIGVICSTKNQVIFANNPYIDDLHLVKAKSLVSYYQVGKSLAGQYDVAIEPTLVFRPRDLVLLRALNCPYNIGLDKADWRIFNLNIADKSQHFSDIYRIALEKCGFSDIDTTYEIPVQTASADKVSKFIQENQLYDYIALNFFGAANSRRFDVVNIHQILQQLTFSFPEQKFVLLTYPEVTPILQTLCQEFKQCFVYANTQTIQDSIELIRHAHTVISPDTAIIHIAKGLNKKIIGLYQVNPQNSANWHPNSEQAKILFFRQHINEITAEEIVNSLKLDC</sequence>
<dbReference type="EMBL" id="ADCY02000006">
    <property type="protein sequence ID" value="EFG31886.1"/>
    <property type="molecule type" value="Genomic_DNA"/>
</dbReference>
<dbReference type="AlphaFoldDB" id="V9HE01"/>
<dbReference type="GO" id="GO:0008713">
    <property type="term" value="F:ADP-heptose-lipopolysaccharide heptosyltransferase activity"/>
    <property type="evidence" value="ECO:0007669"/>
    <property type="project" value="TreeGrafter"/>
</dbReference>
<dbReference type="GO" id="GO:0005829">
    <property type="term" value="C:cytosol"/>
    <property type="evidence" value="ECO:0007669"/>
    <property type="project" value="TreeGrafter"/>
</dbReference>
<evidence type="ECO:0000256" key="1">
    <source>
        <dbReference type="ARBA" id="ARBA00022676"/>
    </source>
</evidence>
<dbReference type="SUPFAM" id="SSF53756">
    <property type="entry name" value="UDP-Glycosyltransferase/glycogen phosphorylase"/>
    <property type="match status" value="1"/>
</dbReference>
<protein>
    <submittedName>
        <fullName evidence="3">Uncharacterized protein</fullName>
    </submittedName>
</protein>
<keyword evidence="1" id="KW-0328">Glycosyltransferase</keyword>
<accession>V9HE01</accession>
<dbReference type="OrthoDB" id="9797795at2"/>
<reference evidence="3 4" key="1">
    <citation type="submission" date="2010-03" db="EMBL/GenBank/DDBJ databases">
        <authorList>
            <consortium name="The Broad Institute Genome Sequencing Platform"/>
            <person name="Ward D."/>
            <person name="Earl A."/>
            <person name="Feldgarden M."/>
            <person name="Gevers D."/>
            <person name="Young S."/>
            <person name="Zeng Q."/>
            <person name="Koehrsen M."/>
            <person name="Alvarado L."/>
            <person name="Berlin A.M."/>
            <person name="Borenstein D."/>
            <person name="Chapman S.B."/>
            <person name="Chen Z."/>
            <person name="Engels R."/>
            <person name="Freedman E."/>
            <person name="Gellesch M."/>
            <person name="Goldberg J."/>
            <person name="Griggs A."/>
            <person name="Gujja S."/>
            <person name="Heilman E.R."/>
            <person name="Heiman D.I."/>
            <person name="Hepburn T.A."/>
            <person name="Howarth C."/>
            <person name="Jen D."/>
            <person name="Larson L."/>
            <person name="Mehta T."/>
            <person name="Park D."/>
            <person name="Pearson M."/>
            <person name="Richards J."/>
            <person name="Roberts A."/>
            <person name="Saif S."/>
            <person name="Shea T.D."/>
            <person name="Shenoy N."/>
            <person name="Sisk P."/>
            <person name="Stolte C."/>
            <person name="Sykes S.N."/>
            <person name="Walk T."/>
            <person name="White J."/>
            <person name="Yandava C."/>
            <person name="Izard J."/>
            <person name="Baranova O.V."/>
            <person name="Blanton J.M."/>
            <person name="Tanner A.C."/>
            <person name="Dewhirst F."/>
            <person name="Haas B."/>
            <person name="Nusbaum C."/>
            <person name="Birren B."/>
        </authorList>
    </citation>
    <scope>NUCLEOTIDE SEQUENCE [LARGE SCALE GENOMIC DNA]</scope>
    <source>
        <strain evidence="3 4">ATCC 29453</strain>
    </source>
</reference>
<reference evidence="3 4" key="2">
    <citation type="submission" date="2011-10" db="EMBL/GenBank/DDBJ databases">
        <title>The Genome Sequence of Simonsiella muelleri ATCC 29453.</title>
        <authorList>
            <consortium name="The Broad Institute Genome Sequencing Platform"/>
            <consortium name="The Broad Institute Genome Sequencing Center for Infectious Disease"/>
            <person name="Earl A."/>
            <person name="Ward D."/>
            <person name="Feldgarden M."/>
            <person name="Gevers D."/>
            <person name="Izard J."/>
            <person name="Baranova O.V."/>
            <person name="Blanton J.M."/>
            <person name="Tanner A.C."/>
            <person name="Dewhirst F."/>
            <person name="Young S.K."/>
            <person name="Zeng Q."/>
            <person name="Gargeya S."/>
            <person name="Fitzgerald M."/>
            <person name="Haas B."/>
            <person name="Abouelleil A."/>
            <person name="Alvarado L."/>
            <person name="Arachchi H.M."/>
            <person name="Berlin A."/>
            <person name="Brown A."/>
            <person name="Chapman S.B."/>
            <person name="Chen Z."/>
            <person name="Dunbar C."/>
            <person name="Freedman E."/>
            <person name="Gearin G."/>
            <person name="Goldberg J."/>
            <person name="Griggs A."/>
            <person name="Gujja S."/>
            <person name="Heiman D."/>
            <person name="Howarth C."/>
            <person name="Larson L."/>
            <person name="Lui A."/>
            <person name="MacDonald P.J.P."/>
            <person name="Montmayeur A."/>
            <person name="Murphy C."/>
            <person name="Neiman D."/>
            <person name="Pearson M."/>
            <person name="Priest M."/>
            <person name="Roberts A."/>
            <person name="Saif S."/>
            <person name="Shea T."/>
            <person name="Shenoy N."/>
            <person name="Sisk P."/>
            <person name="Stolte C."/>
            <person name="Sykes S."/>
            <person name="Wortman J."/>
            <person name="Nusbaum C."/>
            <person name="Birren B."/>
        </authorList>
    </citation>
    <scope>NUCLEOTIDE SEQUENCE [LARGE SCALE GENOMIC DNA]</scope>
    <source>
        <strain evidence="3 4">ATCC 29453</strain>
    </source>
</reference>
<dbReference type="STRING" id="641147.HMPREF9021_00288"/>
<dbReference type="KEGG" id="smur:BWP33_01140"/>
<evidence type="ECO:0000313" key="3">
    <source>
        <dbReference type="EMBL" id="EFG31886.1"/>
    </source>
</evidence>